<proteinExistence type="predicted"/>
<protein>
    <submittedName>
        <fullName evidence="1">Uncharacterized protein</fullName>
    </submittedName>
</protein>
<dbReference type="AlphaFoldDB" id="W1YKZ4"/>
<organism evidence="1">
    <name type="scientific">human gut metagenome</name>
    <dbReference type="NCBI Taxonomy" id="408170"/>
    <lineage>
        <taxon>unclassified sequences</taxon>
        <taxon>metagenomes</taxon>
        <taxon>organismal metagenomes</taxon>
    </lineage>
</organism>
<dbReference type="EMBL" id="AZMM01003645">
    <property type="protein sequence ID" value="ETJ42390.1"/>
    <property type="molecule type" value="Genomic_DNA"/>
</dbReference>
<sequence length="20" mass="2168">MSPSPIRLTHLDHAGAAYMV</sequence>
<gene>
    <name evidence="1" type="ORF">Q604_UNBC03645G0001</name>
</gene>
<name>W1YKZ4_9ZZZZ</name>
<evidence type="ECO:0000313" key="1">
    <source>
        <dbReference type="EMBL" id="ETJ42390.1"/>
    </source>
</evidence>
<reference evidence="1" key="1">
    <citation type="submission" date="2013-12" db="EMBL/GenBank/DDBJ databases">
        <title>A Varibaculum cambriense genome reconstructed from a premature infant gut community with otherwise low bacterial novelty that shifts toward anaerobic metabolism during the third week of life.</title>
        <authorList>
            <person name="Brown C.T."/>
            <person name="Sharon I."/>
            <person name="Thomas B.C."/>
            <person name="Castelle C.J."/>
            <person name="Morowitz M.J."/>
            <person name="Banfield J.F."/>
        </authorList>
    </citation>
    <scope>NUCLEOTIDE SEQUENCE</scope>
</reference>
<comment type="caution">
    <text evidence="1">The sequence shown here is derived from an EMBL/GenBank/DDBJ whole genome shotgun (WGS) entry which is preliminary data.</text>
</comment>
<accession>W1YKZ4</accession>
<feature type="non-terminal residue" evidence="1">
    <location>
        <position position="20"/>
    </location>
</feature>